<keyword evidence="14" id="KW-0770">Synapse</keyword>
<dbReference type="PROSITE" id="PS50004">
    <property type="entry name" value="C2"/>
    <property type="match status" value="1"/>
</dbReference>
<keyword evidence="15" id="KW-0443">Lipid metabolism</keyword>
<feature type="domain" description="C2" evidence="26">
    <location>
        <begin position="24"/>
        <end position="151"/>
    </location>
</feature>
<dbReference type="GO" id="GO:0014069">
    <property type="term" value="C:postsynaptic density"/>
    <property type="evidence" value="ECO:0007669"/>
    <property type="project" value="UniProtKB-SubCell"/>
</dbReference>
<dbReference type="Ensembl" id="ENSSAUT00010055830.1">
    <property type="protein sequence ID" value="ENSSAUP00010053113.1"/>
    <property type="gene ID" value="ENSSAUG00010021994.1"/>
</dbReference>
<sequence>MSGKERSPRHRPWSVYRANTFDLSAEMMGLALSGNSQDPDEPVLEFSVACSELVTPSLERKPTSFVAVSCTTPPQAFWTKHAQTEIIEGTSNPIFLSSVAFFQDSLITQQTQVKLSVYDVKDRAQGTMYMLGSSMFSVKELLQDKHHRLHLTLRSAESERVGNITVIAWQIEEKREQRAPVARLQRGDTVNGRMVLPVDESLTESMGIKSKSSSLCKDPLLKAVFGGVMSRTYRFPTTDGNHLRILEQMAESALSLHIPRQFVKLLLEEDAVRVCELEELGELSPCWENLRRQIITQYQTIILTYQETISDLHEYKGPSFKSSTLKAERKLEFIPTNLHIQRMRVQGESGYDRTYDVVTIGAPAAHHQGFKGCGLRKLLHKLEEARKHSAGPGSKAMAYQPQDVVKAKELIAQINTLKTQVCYYTERLSRAAKDRSANALERTLTILTEKTRQLVTVCDSKLLTSAILALAAARPEFIKQGTPSPSSSSLSPSSPPPDGSDGSKNKRSSFQADLHEEEWEKVWLNVDKSLECVIQRVDRLLQRDKIQSDSSSEDVFLLANEEPGNTKKGADGQREIAVRHVIEAPSCIRVLSDLTADHIILTSTTSSASKVEMVFCSYRNVLYALSLADISPEVEKTSPGEWSDALYPVLTTLTDCASLMSDKAKKAMVFLLMQDSAPTIAMSLTLQYRRDVVFCQTLTALICGFIIKLRNSLCDSGFLRQLHTIGLLVQYEGLLSTYGEELAMLEDMSVGVMDLRNVTFKVTQATSGFAPDMLPVITGNRTGFNVRVPMPGVLFDTLPREIQNGMLLRVQPVLFNVGINEQQTLAEKFGDTSLQEVINMESMTRLSSYYDQFKEVLPDDCLPRTRSTTSLPELFKLLSQNVNAKKSKNVEILWQAAEACRRLNGVRFTSCKSAKDRTAMSLTLEQCQILQQEHALAPQVFYQALDCMRSEGCRRENTMKNVGCRKYAFNSLQLKAFPKQYRPPEGTYGKVET</sequence>
<reference evidence="27" key="2">
    <citation type="submission" date="2025-08" db="UniProtKB">
        <authorList>
            <consortium name="Ensembl"/>
        </authorList>
    </citation>
    <scope>IDENTIFICATION</scope>
</reference>
<keyword evidence="11" id="KW-0597">Phosphoprotein</keyword>
<dbReference type="InterPro" id="IPR035892">
    <property type="entry name" value="C2_domain_sf"/>
</dbReference>
<dbReference type="GO" id="GO:0055038">
    <property type="term" value="C:recycling endosome membrane"/>
    <property type="evidence" value="ECO:0007669"/>
    <property type="project" value="UniProtKB-SubCell"/>
</dbReference>
<dbReference type="GO" id="GO:0031901">
    <property type="term" value="C:early endosome membrane"/>
    <property type="evidence" value="ECO:0007669"/>
    <property type="project" value="UniProtKB-SubCell"/>
</dbReference>
<keyword evidence="28" id="KW-1185">Reference proteome</keyword>
<dbReference type="FunCoup" id="A0A671XPJ8">
    <property type="interactions" value="303"/>
</dbReference>
<feature type="region of interest" description="Disordered" evidence="25">
    <location>
        <begin position="479"/>
        <end position="510"/>
    </location>
</feature>
<dbReference type="InParanoid" id="A0A671XPJ8"/>
<evidence type="ECO:0000256" key="11">
    <source>
        <dbReference type="ARBA" id="ARBA00022553"/>
    </source>
</evidence>
<keyword evidence="16" id="KW-0472">Membrane</keyword>
<keyword evidence="12" id="KW-0967">Endosome</keyword>
<evidence type="ECO:0000256" key="25">
    <source>
        <dbReference type="SAM" id="MobiDB-lite"/>
    </source>
</evidence>
<dbReference type="Proteomes" id="UP000472265">
    <property type="component" value="Chromosome 9"/>
</dbReference>
<dbReference type="AlphaFoldDB" id="A0A671XPJ8"/>
<dbReference type="SUPFAM" id="SSF49562">
    <property type="entry name" value="C2 domain (Calcium/lipid-binding domain, CaLB)"/>
    <property type="match status" value="1"/>
</dbReference>
<evidence type="ECO:0000256" key="14">
    <source>
        <dbReference type="ARBA" id="ARBA00023018"/>
    </source>
</evidence>
<evidence type="ECO:0000256" key="19">
    <source>
        <dbReference type="ARBA" id="ARBA00051770"/>
    </source>
</evidence>
<reference evidence="27" key="1">
    <citation type="submission" date="2021-04" db="EMBL/GenBank/DDBJ databases">
        <authorList>
            <consortium name="Wellcome Sanger Institute Data Sharing"/>
        </authorList>
    </citation>
    <scope>NUCLEOTIDE SEQUENCE [LARGE SCALE GENOMIC DNA]</scope>
</reference>
<feature type="compositionally biased region" description="Low complexity" evidence="25">
    <location>
        <begin position="483"/>
        <end position="492"/>
    </location>
</feature>
<evidence type="ECO:0000256" key="9">
    <source>
        <dbReference type="ARBA" id="ARBA00022475"/>
    </source>
</evidence>
<dbReference type="GO" id="GO:0005886">
    <property type="term" value="C:plasma membrane"/>
    <property type="evidence" value="ECO:0007669"/>
    <property type="project" value="UniProtKB-SubCell"/>
</dbReference>
<organism evidence="27 28">
    <name type="scientific">Sparus aurata</name>
    <name type="common">Gilthead sea bream</name>
    <dbReference type="NCBI Taxonomy" id="8175"/>
    <lineage>
        <taxon>Eukaryota</taxon>
        <taxon>Metazoa</taxon>
        <taxon>Chordata</taxon>
        <taxon>Craniata</taxon>
        <taxon>Vertebrata</taxon>
        <taxon>Euteleostomi</taxon>
        <taxon>Actinopterygii</taxon>
        <taxon>Neopterygii</taxon>
        <taxon>Teleostei</taxon>
        <taxon>Neoteleostei</taxon>
        <taxon>Acanthomorphata</taxon>
        <taxon>Eupercaria</taxon>
        <taxon>Spariformes</taxon>
        <taxon>Sparidae</taxon>
        <taxon>Sparus</taxon>
    </lineage>
</organism>
<comment type="similarity">
    <text evidence="7">Belongs to the inositol 3,4-bisphosphate 4-phosphatase family.</text>
</comment>
<evidence type="ECO:0000256" key="10">
    <source>
        <dbReference type="ARBA" id="ARBA00022490"/>
    </source>
</evidence>
<evidence type="ECO:0000259" key="26">
    <source>
        <dbReference type="PROSITE" id="PS50004"/>
    </source>
</evidence>
<gene>
    <name evidence="27" type="primary">INPP4A</name>
    <name evidence="27" type="synonym">inpp4aa</name>
</gene>
<dbReference type="EC" id="3.1.3.66" evidence="8"/>
<evidence type="ECO:0000256" key="17">
    <source>
        <dbReference type="ARBA" id="ARBA00023242"/>
    </source>
</evidence>
<comment type="pathway">
    <text evidence="6">Signal transduction; phosphatidylinositol signaling pathway.</text>
</comment>
<dbReference type="GO" id="GO:0016316">
    <property type="term" value="F:phosphatidylinositol-3,4-bisphosphate 4-phosphatase activity"/>
    <property type="evidence" value="ECO:0007669"/>
    <property type="project" value="UniProtKB-EC"/>
</dbReference>
<dbReference type="FunFam" id="2.60.40.150:FF:000038">
    <property type="entry name" value="Type I inositol 3,4-bisphosphate 4-phosphatase"/>
    <property type="match status" value="1"/>
</dbReference>
<dbReference type="GO" id="GO:0005634">
    <property type="term" value="C:nucleus"/>
    <property type="evidence" value="ECO:0007669"/>
    <property type="project" value="UniProtKB-SubCell"/>
</dbReference>
<evidence type="ECO:0000256" key="16">
    <source>
        <dbReference type="ARBA" id="ARBA00023136"/>
    </source>
</evidence>
<evidence type="ECO:0000256" key="15">
    <source>
        <dbReference type="ARBA" id="ARBA00023098"/>
    </source>
</evidence>
<comment type="catalytic activity">
    <reaction evidence="19">
        <text>1D-myo-inositol 3,4-bisphosphate + H2O = 1D-myo-inositol 3-phosphate + phosphate</text>
        <dbReference type="Rhea" id="RHEA:43388"/>
        <dbReference type="ChEBI" id="CHEBI:15377"/>
        <dbReference type="ChEBI" id="CHEBI:43474"/>
        <dbReference type="ChEBI" id="CHEBI:58401"/>
        <dbReference type="ChEBI" id="CHEBI:83241"/>
    </reaction>
    <physiologicalReaction direction="left-to-right" evidence="19">
        <dbReference type="Rhea" id="RHEA:43389"/>
    </physiologicalReaction>
</comment>
<dbReference type="OMA" id="CNEMMTK"/>
<proteinExistence type="inferred from homology"/>
<evidence type="ECO:0000256" key="7">
    <source>
        <dbReference type="ARBA" id="ARBA00006306"/>
    </source>
</evidence>
<comment type="subunit">
    <text evidence="21">Interacts with INPP5F.</text>
</comment>
<evidence type="ECO:0000256" key="1">
    <source>
        <dbReference type="ARBA" id="ARBA00004123"/>
    </source>
</evidence>
<keyword evidence="9" id="KW-1003">Cell membrane</keyword>
<evidence type="ECO:0000256" key="18">
    <source>
        <dbReference type="ARBA" id="ARBA00034105"/>
    </source>
</evidence>
<evidence type="ECO:0000256" key="22">
    <source>
        <dbReference type="ARBA" id="ARBA00074640"/>
    </source>
</evidence>
<dbReference type="PANTHER" id="PTHR12187">
    <property type="entry name" value="AGAP000124-PA"/>
    <property type="match status" value="1"/>
</dbReference>
<reference evidence="27" key="3">
    <citation type="submission" date="2025-09" db="UniProtKB">
        <authorList>
            <consortium name="Ensembl"/>
        </authorList>
    </citation>
    <scope>IDENTIFICATION</scope>
</reference>
<accession>A0A671XPJ8</accession>
<keyword evidence="17" id="KW-0539">Nucleus</keyword>
<dbReference type="GO" id="GO:0044281">
    <property type="term" value="P:small molecule metabolic process"/>
    <property type="evidence" value="ECO:0007669"/>
    <property type="project" value="UniProtKB-ARBA"/>
</dbReference>
<keyword evidence="13" id="KW-0378">Hydrolase</keyword>
<dbReference type="InterPro" id="IPR000008">
    <property type="entry name" value="C2_dom"/>
</dbReference>
<protein>
    <recommendedName>
        <fullName evidence="22">Inositol polyphosphate-4-phosphatase type I A</fullName>
        <ecNumber evidence="8">3.1.3.66</ecNumber>
    </recommendedName>
    <alternativeName>
        <fullName evidence="24">Inositol polyphosphate 4-phosphatase type I</fullName>
    </alternativeName>
    <alternativeName>
        <fullName evidence="23">Type I inositol 3,4-bisphosphate 4-phosphatase</fullName>
    </alternativeName>
</protein>
<evidence type="ECO:0000256" key="13">
    <source>
        <dbReference type="ARBA" id="ARBA00022801"/>
    </source>
</evidence>
<evidence type="ECO:0000256" key="5">
    <source>
        <dbReference type="ARBA" id="ARBA00004565"/>
    </source>
</evidence>
<evidence type="ECO:0000256" key="21">
    <source>
        <dbReference type="ARBA" id="ARBA00065112"/>
    </source>
</evidence>
<evidence type="ECO:0000256" key="23">
    <source>
        <dbReference type="ARBA" id="ARBA00080875"/>
    </source>
</evidence>
<evidence type="ECO:0000256" key="4">
    <source>
        <dbReference type="ARBA" id="ARBA00004496"/>
    </source>
</evidence>
<evidence type="ECO:0000256" key="2">
    <source>
        <dbReference type="ARBA" id="ARBA00004146"/>
    </source>
</evidence>
<comment type="catalytic activity">
    <reaction evidence="20">
        <text>1D-myo-inositol 1,3,4-trisphosphate + H2O = 1D-myo-inositol 1,3-bisphosphate + phosphate</text>
        <dbReference type="Rhea" id="RHEA:43392"/>
        <dbReference type="ChEBI" id="CHEBI:15377"/>
        <dbReference type="ChEBI" id="CHEBI:43474"/>
        <dbReference type="ChEBI" id="CHEBI:58414"/>
        <dbReference type="ChEBI" id="CHEBI:83242"/>
    </reaction>
    <physiologicalReaction direction="left-to-right" evidence="20">
        <dbReference type="Rhea" id="RHEA:43393"/>
    </physiologicalReaction>
</comment>
<evidence type="ECO:0000256" key="12">
    <source>
        <dbReference type="ARBA" id="ARBA00022753"/>
    </source>
</evidence>
<evidence type="ECO:0000256" key="8">
    <source>
        <dbReference type="ARBA" id="ARBA00013037"/>
    </source>
</evidence>
<evidence type="ECO:0000256" key="3">
    <source>
        <dbReference type="ARBA" id="ARBA00004236"/>
    </source>
</evidence>
<keyword evidence="10" id="KW-0963">Cytoplasm</keyword>
<dbReference type="InterPro" id="IPR039034">
    <property type="entry name" value="INPP4"/>
</dbReference>
<evidence type="ECO:0000256" key="24">
    <source>
        <dbReference type="ARBA" id="ARBA00082036"/>
    </source>
</evidence>
<dbReference type="Gene3D" id="2.60.40.150">
    <property type="entry name" value="C2 domain"/>
    <property type="match status" value="1"/>
</dbReference>
<evidence type="ECO:0000256" key="6">
    <source>
        <dbReference type="ARBA" id="ARBA00004847"/>
    </source>
</evidence>
<dbReference type="PANTHER" id="PTHR12187:SF12">
    <property type="entry name" value="PHOSPHATIDYLINOSITOL-3,4-BISPHOSPHATE 4-PHOSPHATASE"/>
    <property type="match status" value="1"/>
</dbReference>
<evidence type="ECO:0000313" key="27">
    <source>
        <dbReference type="Ensembl" id="ENSSAUP00010053113.1"/>
    </source>
</evidence>
<dbReference type="GeneTree" id="ENSGT00940000157360"/>
<evidence type="ECO:0000256" key="20">
    <source>
        <dbReference type="ARBA" id="ARBA00051892"/>
    </source>
</evidence>
<evidence type="ECO:0000313" key="28">
    <source>
        <dbReference type="Proteomes" id="UP000472265"/>
    </source>
</evidence>
<dbReference type="UniPathway" id="UPA00944"/>
<name>A0A671XPJ8_SPAAU</name>
<comment type="subcellular location">
    <subcellularLocation>
        <location evidence="3">Cell membrane</location>
    </subcellularLocation>
    <subcellularLocation>
        <location evidence="4">Cytoplasm</location>
    </subcellularLocation>
    <subcellularLocation>
        <location evidence="2">Early endosome membrane</location>
    </subcellularLocation>
    <subcellularLocation>
        <location evidence="1">Nucleus</location>
    </subcellularLocation>
    <subcellularLocation>
        <location evidence="18">Postsynaptic density</location>
    </subcellularLocation>
    <subcellularLocation>
        <location evidence="5">Recycling endosome membrane</location>
    </subcellularLocation>
</comment>